<dbReference type="STRING" id="1890683.A0A427Y2A4"/>
<evidence type="ECO:0000256" key="1">
    <source>
        <dbReference type="SAM" id="MobiDB-lite"/>
    </source>
</evidence>
<sequence>MSRPRTRLATPPSDPDLDSEFDYDSDSTDLPLAPLVTTINVYELVRTAAKARVGFAVCLRIKDVVAICHKMEKASEDCSVEIAKLLRNVPRTCLRVEELTHLGNGYFRSSIRSTLIASILDDSRRFLRNRFLTLSEAASQCYINCAVTLSPFPPALEAFCEANPKFLHSKDMWGTPKSLKGLVYPSENPCPHEPMCEGNRLPLDEDIAEAINRFIRAKELYDDAWRRRFEQEAAALRRAMPSLVGYEDDETTFTYCLEVENGGEASQQGRRFESLTYTCEDCDNDDGEVGMVDNDEGECDGDGDGEDTNGEDDGDDGDDEEERPDGNRARYKRRRFATVDMFASALVAAAALMAGQARAQVTATGTMGPTNPSSAALNTAVNQTSMARLISLNGINDFCVFAPPEPNSVIGNTEQEEVAWCIQPRNNARVIPDGTFQAVHFVKTPLYWQVMGWGDFTKINIANGDFGGELDPHGATGDGNPVGGNVTANATGQDVHYQEWMNYMAYNQFCLRICISENSTYSAANECQHTLDEMGCQWVMPGDYTNNSFTECDADSAYPPGWYPQAGGSISTFAERYTGTYTAGDRHPQTAYSTPASSNCITYSTVSNGIASLASNAASVSGSSGASTTGGSSASGSASGSSAAKSGSASGSGAAASGSTSKSGAMSAYTGANYGPAFAGVFSVVALVAGAGAVFL</sequence>
<keyword evidence="2" id="KW-1133">Transmembrane helix</keyword>
<dbReference type="AlphaFoldDB" id="A0A427Y2A4"/>
<dbReference type="OrthoDB" id="2564904at2759"/>
<evidence type="ECO:0000313" key="3">
    <source>
        <dbReference type="EMBL" id="RSH85217.1"/>
    </source>
</evidence>
<proteinExistence type="predicted"/>
<comment type="caution">
    <text evidence="3">The sequence shown here is derived from an EMBL/GenBank/DDBJ whole genome shotgun (WGS) entry which is preliminary data.</text>
</comment>
<dbReference type="Proteomes" id="UP000279259">
    <property type="component" value="Unassembled WGS sequence"/>
</dbReference>
<evidence type="ECO:0000313" key="4">
    <source>
        <dbReference type="Proteomes" id="UP000279259"/>
    </source>
</evidence>
<keyword evidence="2" id="KW-0472">Membrane</keyword>
<protein>
    <submittedName>
        <fullName evidence="3">Uncharacterized protein</fullName>
    </submittedName>
</protein>
<feature type="region of interest" description="Disordered" evidence="1">
    <location>
        <begin position="283"/>
        <end position="329"/>
    </location>
</feature>
<reference evidence="3 4" key="1">
    <citation type="submission" date="2018-11" db="EMBL/GenBank/DDBJ databases">
        <title>Genome sequence of Saitozyma podzolica DSM 27192.</title>
        <authorList>
            <person name="Aliyu H."/>
            <person name="Gorte O."/>
            <person name="Ochsenreither K."/>
        </authorList>
    </citation>
    <scope>NUCLEOTIDE SEQUENCE [LARGE SCALE GENOMIC DNA]</scope>
    <source>
        <strain evidence="3 4">DSM 27192</strain>
    </source>
</reference>
<organism evidence="3 4">
    <name type="scientific">Saitozyma podzolica</name>
    <dbReference type="NCBI Taxonomy" id="1890683"/>
    <lineage>
        <taxon>Eukaryota</taxon>
        <taxon>Fungi</taxon>
        <taxon>Dikarya</taxon>
        <taxon>Basidiomycota</taxon>
        <taxon>Agaricomycotina</taxon>
        <taxon>Tremellomycetes</taxon>
        <taxon>Tremellales</taxon>
        <taxon>Trimorphomycetaceae</taxon>
        <taxon>Saitozyma</taxon>
    </lineage>
</organism>
<evidence type="ECO:0000256" key="2">
    <source>
        <dbReference type="SAM" id="Phobius"/>
    </source>
</evidence>
<feature type="transmembrane region" description="Helical" evidence="2">
    <location>
        <begin position="674"/>
        <end position="695"/>
    </location>
</feature>
<dbReference type="EMBL" id="RSCD01000021">
    <property type="protein sequence ID" value="RSH85217.1"/>
    <property type="molecule type" value="Genomic_DNA"/>
</dbReference>
<name>A0A427Y2A4_9TREE</name>
<keyword evidence="4" id="KW-1185">Reference proteome</keyword>
<keyword evidence="2" id="KW-0812">Transmembrane</keyword>
<accession>A0A427Y2A4</accession>
<gene>
    <name evidence="3" type="ORF">EHS25_005024</name>
</gene>
<feature type="region of interest" description="Disordered" evidence="1">
    <location>
        <begin position="1"/>
        <end position="21"/>
    </location>
</feature>
<feature type="compositionally biased region" description="Acidic residues" evidence="1">
    <location>
        <begin position="283"/>
        <end position="323"/>
    </location>
</feature>